<dbReference type="SMART" id="SM00298">
    <property type="entry name" value="CHROMO"/>
    <property type="match status" value="1"/>
</dbReference>
<feature type="compositionally biased region" description="Basic and acidic residues" evidence="6">
    <location>
        <begin position="212"/>
        <end position="231"/>
    </location>
</feature>
<dbReference type="GO" id="GO:0006355">
    <property type="term" value="P:regulation of DNA-templated transcription"/>
    <property type="evidence" value="ECO:0007669"/>
    <property type="project" value="InterPro"/>
</dbReference>
<keyword evidence="4" id="KW-0804">Transcription</keyword>
<dbReference type="SUPFAM" id="SSF102462">
    <property type="entry name" value="Peptidyl-tRNA hydrolase II"/>
    <property type="match status" value="1"/>
</dbReference>
<dbReference type="InterPro" id="IPR023476">
    <property type="entry name" value="Pep_tRNA_hydro_II_dom_sf"/>
</dbReference>
<evidence type="ECO:0000313" key="9">
    <source>
        <dbReference type="Proteomes" id="UP000075886"/>
    </source>
</evidence>
<evidence type="ECO:0000313" key="8">
    <source>
        <dbReference type="EnsemblMetazoa" id="AFAF019986-PA"/>
    </source>
</evidence>
<evidence type="ECO:0000256" key="3">
    <source>
        <dbReference type="ARBA" id="ARBA00023015"/>
    </source>
</evidence>
<feature type="compositionally biased region" description="Polar residues" evidence="6">
    <location>
        <begin position="106"/>
        <end position="126"/>
    </location>
</feature>
<dbReference type="EnsemblMetazoa" id="AFAF019986-RA">
    <property type="protein sequence ID" value="AFAF019986-PA"/>
    <property type="gene ID" value="AFAF019986"/>
</dbReference>
<dbReference type="InterPro" id="IPR008676">
    <property type="entry name" value="MRG"/>
</dbReference>
<name>A0A182QZI4_9DIPT</name>
<dbReference type="Proteomes" id="UP000075886">
    <property type="component" value="Unassembled WGS sequence"/>
</dbReference>
<dbReference type="PANTHER" id="PTHR10880:SF48">
    <property type="entry name" value="MORTALITY FACTOR 4 LIKE 2"/>
    <property type="match status" value="1"/>
</dbReference>
<dbReference type="Pfam" id="PF22732">
    <property type="entry name" value="MSL3_chromo-like"/>
    <property type="match status" value="1"/>
</dbReference>
<accession>A0A182QZI4</accession>
<dbReference type="PROSITE" id="PS51640">
    <property type="entry name" value="MRG"/>
    <property type="match status" value="1"/>
</dbReference>
<dbReference type="GO" id="GO:0005634">
    <property type="term" value="C:nucleus"/>
    <property type="evidence" value="ECO:0007669"/>
    <property type="project" value="UniProtKB-SubCell"/>
</dbReference>
<dbReference type="EMBL" id="AXCN02000208">
    <property type="status" value="NOT_ANNOTATED_CDS"/>
    <property type="molecule type" value="Genomic_DNA"/>
</dbReference>
<dbReference type="InterPro" id="IPR000953">
    <property type="entry name" value="Chromo/chromo_shadow_dom"/>
</dbReference>
<dbReference type="AlphaFoldDB" id="A0A182QZI4"/>
<dbReference type="InterPro" id="IPR038217">
    <property type="entry name" value="MRG_C_sf"/>
</dbReference>
<dbReference type="GO" id="GO:0006310">
    <property type="term" value="P:DNA recombination"/>
    <property type="evidence" value="ECO:0007669"/>
    <property type="project" value="UniProtKB-KW"/>
</dbReference>
<sequence length="478" mass="52691">MDKKIANEDGKMPPKFKFTEGEKVLCFHGPLLYEAKLLRCAMMKEKQVKYLVHYAGWNKNWDEWVPESRVLKYNEANRQRQQEVHRLHSPHIKNKKSSTKAKKSDAQSGNSSQGKDNDSRASTPSKEVTKEKDTTVQPPGTPSSTTASAAPASSSGSTAGNSSTTGRNRSSLKSSATTASVSSSPSSTTSSSSSSVAATAATATAATTSNGKEGKNTTEGKEPTEKTKDDSTGEQNSSKSGKKRGRSDTNSSNVESEDQFMSKVEVKIKIPDELKVWLVDDWDAISRQNKLLELPAKVTVQEIVDNYVQYKKQSKVTTATKETAVTDIGNGIVEYFNVMLGSQLLYKFERPQYAEIIQGNPGVPMAKIYGSVHLLRLFVKLGPMLAFTSLDEKSIQTSLGHVQDFLKYLVKNSSTLFNMQHYAPDTGKLVGLGEVLQQNDVKHKVWVEQPENLPTCIALKPYPKEEVQKYMKKFKLLG</sequence>
<dbReference type="InterPro" id="IPR026541">
    <property type="entry name" value="MRG_dom"/>
</dbReference>
<evidence type="ECO:0000256" key="1">
    <source>
        <dbReference type="ARBA" id="ARBA00004123"/>
    </source>
</evidence>
<evidence type="ECO:0000256" key="2">
    <source>
        <dbReference type="ARBA" id="ARBA00022853"/>
    </source>
</evidence>
<dbReference type="GO" id="GO:0004045">
    <property type="term" value="F:peptidyl-tRNA hydrolase activity"/>
    <property type="evidence" value="ECO:0007669"/>
    <property type="project" value="UniProtKB-EC"/>
</dbReference>
<dbReference type="InterPro" id="IPR053820">
    <property type="entry name" value="MSL3_chromo-like"/>
</dbReference>
<organism evidence="8 9">
    <name type="scientific">Anopheles farauti</name>
    <dbReference type="NCBI Taxonomy" id="69004"/>
    <lineage>
        <taxon>Eukaryota</taxon>
        <taxon>Metazoa</taxon>
        <taxon>Ecdysozoa</taxon>
        <taxon>Arthropoda</taxon>
        <taxon>Hexapoda</taxon>
        <taxon>Insecta</taxon>
        <taxon>Pterygota</taxon>
        <taxon>Neoptera</taxon>
        <taxon>Endopterygota</taxon>
        <taxon>Diptera</taxon>
        <taxon>Nematocera</taxon>
        <taxon>Culicoidea</taxon>
        <taxon>Culicidae</taxon>
        <taxon>Anophelinae</taxon>
        <taxon>Anopheles</taxon>
    </lineage>
</organism>
<keyword evidence="3" id="KW-0805">Transcription regulation</keyword>
<feature type="domain" description="Chromo" evidence="7">
    <location>
        <begin position="17"/>
        <end position="86"/>
    </location>
</feature>
<feature type="compositionally biased region" description="Low complexity" evidence="6">
    <location>
        <begin position="142"/>
        <end position="166"/>
    </location>
</feature>
<dbReference type="SUPFAM" id="SSF54160">
    <property type="entry name" value="Chromo domain-like"/>
    <property type="match status" value="1"/>
</dbReference>
<keyword evidence="5" id="KW-0539">Nucleus</keyword>
<feature type="compositionally biased region" description="Basic residues" evidence="6">
    <location>
        <begin position="87"/>
        <end position="101"/>
    </location>
</feature>
<feature type="compositionally biased region" description="Low complexity" evidence="6">
    <location>
        <begin position="174"/>
        <end position="211"/>
    </location>
</feature>
<reference evidence="8" key="2">
    <citation type="submission" date="2020-05" db="UniProtKB">
        <authorList>
            <consortium name="EnsemblMetazoa"/>
        </authorList>
    </citation>
    <scope>IDENTIFICATION</scope>
    <source>
        <strain evidence="8">FAR1</strain>
    </source>
</reference>
<evidence type="ECO:0000259" key="7">
    <source>
        <dbReference type="SMART" id="SM00298"/>
    </source>
</evidence>
<dbReference type="STRING" id="69004.A0A182QZI4"/>
<evidence type="ECO:0000256" key="6">
    <source>
        <dbReference type="SAM" id="MobiDB-lite"/>
    </source>
</evidence>
<keyword evidence="2" id="KW-0156">Chromatin regulator</keyword>
<protein>
    <recommendedName>
        <fullName evidence="7">Chromo domain-containing protein</fullName>
    </recommendedName>
</protein>
<dbReference type="CDD" id="cd18983">
    <property type="entry name" value="CBD_MSL3_like"/>
    <property type="match status" value="1"/>
</dbReference>
<evidence type="ECO:0000256" key="4">
    <source>
        <dbReference type="ARBA" id="ARBA00023163"/>
    </source>
</evidence>
<dbReference type="Gene3D" id="2.30.30.140">
    <property type="match status" value="1"/>
</dbReference>
<reference evidence="9" key="1">
    <citation type="submission" date="2014-01" db="EMBL/GenBank/DDBJ databases">
        <title>The Genome Sequence of Anopheles farauti FAR1 (V2).</title>
        <authorList>
            <consortium name="The Broad Institute Genomics Platform"/>
            <person name="Neafsey D.E."/>
            <person name="Besansky N."/>
            <person name="Howell P."/>
            <person name="Walton C."/>
            <person name="Young S.K."/>
            <person name="Zeng Q."/>
            <person name="Gargeya S."/>
            <person name="Fitzgerald M."/>
            <person name="Haas B."/>
            <person name="Abouelleil A."/>
            <person name="Allen A.W."/>
            <person name="Alvarado L."/>
            <person name="Arachchi H.M."/>
            <person name="Berlin A.M."/>
            <person name="Chapman S.B."/>
            <person name="Gainer-Dewar J."/>
            <person name="Goldberg J."/>
            <person name="Griggs A."/>
            <person name="Gujja S."/>
            <person name="Hansen M."/>
            <person name="Howarth C."/>
            <person name="Imamovic A."/>
            <person name="Ireland A."/>
            <person name="Larimer J."/>
            <person name="McCowan C."/>
            <person name="Murphy C."/>
            <person name="Pearson M."/>
            <person name="Poon T.W."/>
            <person name="Priest M."/>
            <person name="Roberts A."/>
            <person name="Saif S."/>
            <person name="Shea T."/>
            <person name="Sisk P."/>
            <person name="Sykes S."/>
            <person name="Wortman J."/>
            <person name="Nusbaum C."/>
            <person name="Birren B."/>
        </authorList>
    </citation>
    <scope>NUCLEOTIDE SEQUENCE [LARGE SCALE GENOMIC DNA]</scope>
    <source>
        <strain evidence="9">FAR1</strain>
    </source>
</reference>
<feature type="region of interest" description="Disordered" evidence="6">
    <location>
        <begin position="79"/>
        <end position="260"/>
    </location>
</feature>
<dbReference type="InterPro" id="IPR016197">
    <property type="entry name" value="Chromo-like_dom_sf"/>
</dbReference>
<dbReference type="GO" id="GO:0035267">
    <property type="term" value="C:NuA4 histone acetyltransferase complex"/>
    <property type="evidence" value="ECO:0007669"/>
    <property type="project" value="TreeGrafter"/>
</dbReference>
<dbReference type="Pfam" id="PF05712">
    <property type="entry name" value="MRG"/>
    <property type="match status" value="1"/>
</dbReference>
<dbReference type="GO" id="GO:0006281">
    <property type="term" value="P:DNA repair"/>
    <property type="evidence" value="ECO:0007669"/>
    <property type="project" value="UniProtKB-KW"/>
</dbReference>
<dbReference type="PANTHER" id="PTHR10880">
    <property type="entry name" value="MORTALITY FACTOR 4-LIKE PROTEIN"/>
    <property type="match status" value="1"/>
</dbReference>
<proteinExistence type="predicted"/>
<comment type="subcellular location">
    <subcellularLocation>
        <location evidence="1">Nucleus</location>
    </subcellularLocation>
</comment>
<evidence type="ECO:0000256" key="5">
    <source>
        <dbReference type="ARBA" id="ARBA00023242"/>
    </source>
</evidence>
<dbReference type="Gene3D" id="1.10.274.30">
    <property type="entry name" value="MRG domain"/>
    <property type="match status" value="1"/>
</dbReference>
<keyword evidence="9" id="KW-1185">Reference proteome</keyword>
<dbReference type="VEuPathDB" id="VectorBase:AFAF019986"/>
<dbReference type="GO" id="GO:0006325">
    <property type="term" value="P:chromatin organization"/>
    <property type="evidence" value="ECO:0007669"/>
    <property type="project" value="UniProtKB-KW"/>
</dbReference>